<feature type="chain" id="PRO_5025663848" description="Ubiquitin 3 binding protein But2 C-terminal domain-containing protein" evidence="1">
    <location>
        <begin position="20"/>
        <end position="195"/>
    </location>
</feature>
<evidence type="ECO:0000313" key="3">
    <source>
        <dbReference type="Proteomes" id="UP000800036"/>
    </source>
</evidence>
<protein>
    <recommendedName>
        <fullName evidence="4">Ubiquitin 3 binding protein But2 C-terminal domain-containing protein</fullName>
    </recommendedName>
</protein>
<sequence>MQFTTILSLRLAAVAAVFAAPTVESDAKMTSQLSFHVNSVDGSHFKDHPIIALGETTVEGKQLPTAFGLEDNTESKPVTFSVSFSKTPTYERVELFNNNGSNNPLHWKFVNQYIVSDIIAMGWSTVYGDNDCPMVPEGIHCDLFHWQIDEQTKVFKPVGNGAWDAVKADGAGYRVVWKQDGAVFQHKVQIVAVPL</sequence>
<dbReference type="AlphaFoldDB" id="A0A6A5UZC4"/>
<organism evidence="2 3">
    <name type="scientific">Bimuria novae-zelandiae CBS 107.79</name>
    <dbReference type="NCBI Taxonomy" id="1447943"/>
    <lineage>
        <taxon>Eukaryota</taxon>
        <taxon>Fungi</taxon>
        <taxon>Dikarya</taxon>
        <taxon>Ascomycota</taxon>
        <taxon>Pezizomycotina</taxon>
        <taxon>Dothideomycetes</taxon>
        <taxon>Pleosporomycetidae</taxon>
        <taxon>Pleosporales</taxon>
        <taxon>Massarineae</taxon>
        <taxon>Didymosphaeriaceae</taxon>
        <taxon>Bimuria</taxon>
    </lineage>
</organism>
<evidence type="ECO:0008006" key="4">
    <source>
        <dbReference type="Google" id="ProtNLM"/>
    </source>
</evidence>
<feature type="signal peptide" evidence="1">
    <location>
        <begin position="1"/>
        <end position="19"/>
    </location>
</feature>
<dbReference type="EMBL" id="ML976723">
    <property type="protein sequence ID" value="KAF1968216.1"/>
    <property type="molecule type" value="Genomic_DNA"/>
</dbReference>
<accession>A0A6A5UZC4</accession>
<name>A0A6A5UZC4_9PLEO</name>
<keyword evidence="1" id="KW-0732">Signal</keyword>
<evidence type="ECO:0000313" key="2">
    <source>
        <dbReference type="EMBL" id="KAF1968216.1"/>
    </source>
</evidence>
<dbReference type="Proteomes" id="UP000800036">
    <property type="component" value="Unassembled WGS sequence"/>
</dbReference>
<evidence type="ECO:0000256" key="1">
    <source>
        <dbReference type="SAM" id="SignalP"/>
    </source>
</evidence>
<proteinExistence type="predicted"/>
<keyword evidence="3" id="KW-1185">Reference proteome</keyword>
<dbReference type="OrthoDB" id="3743491at2759"/>
<reference evidence="2" key="1">
    <citation type="journal article" date="2020" name="Stud. Mycol.">
        <title>101 Dothideomycetes genomes: a test case for predicting lifestyles and emergence of pathogens.</title>
        <authorList>
            <person name="Haridas S."/>
            <person name="Albert R."/>
            <person name="Binder M."/>
            <person name="Bloem J."/>
            <person name="Labutti K."/>
            <person name="Salamov A."/>
            <person name="Andreopoulos B."/>
            <person name="Baker S."/>
            <person name="Barry K."/>
            <person name="Bills G."/>
            <person name="Bluhm B."/>
            <person name="Cannon C."/>
            <person name="Castanera R."/>
            <person name="Culley D."/>
            <person name="Daum C."/>
            <person name="Ezra D."/>
            <person name="Gonzalez J."/>
            <person name="Henrissat B."/>
            <person name="Kuo A."/>
            <person name="Liang C."/>
            <person name="Lipzen A."/>
            <person name="Lutzoni F."/>
            <person name="Magnuson J."/>
            <person name="Mondo S."/>
            <person name="Nolan M."/>
            <person name="Ohm R."/>
            <person name="Pangilinan J."/>
            <person name="Park H.-J."/>
            <person name="Ramirez L."/>
            <person name="Alfaro M."/>
            <person name="Sun H."/>
            <person name="Tritt A."/>
            <person name="Yoshinaga Y."/>
            <person name="Zwiers L.-H."/>
            <person name="Turgeon B."/>
            <person name="Goodwin S."/>
            <person name="Spatafora J."/>
            <person name="Crous P."/>
            <person name="Grigoriev I."/>
        </authorList>
    </citation>
    <scope>NUCLEOTIDE SEQUENCE</scope>
    <source>
        <strain evidence="2">CBS 107.79</strain>
    </source>
</reference>
<gene>
    <name evidence="2" type="ORF">BU23DRAFT_602378</name>
</gene>